<dbReference type="PROSITE" id="PS51257">
    <property type="entry name" value="PROKAR_LIPOPROTEIN"/>
    <property type="match status" value="1"/>
</dbReference>
<evidence type="ECO:0000256" key="1">
    <source>
        <dbReference type="SAM" id="Phobius"/>
    </source>
</evidence>
<reference evidence="2" key="1">
    <citation type="submission" date="2020-05" db="EMBL/GenBank/DDBJ databases">
        <authorList>
            <person name="Chiriac C."/>
            <person name="Salcher M."/>
            <person name="Ghai R."/>
            <person name="Kavagutti S V."/>
        </authorList>
    </citation>
    <scope>NUCLEOTIDE SEQUENCE</scope>
</reference>
<keyword evidence="1" id="KW-0812">Transmembrane</keyword>
<dbReference type="EMBL" id="CAEZUN010000116">
    <property type="protein sequence ID" value="CAB4605503.1"/>
    <property type="molecule type" value="Genomic_DNA"/>
</dbReference>
<organism evidence="2">
    <name type="scientific">freshwater metagenome</name>
    <dbReference type="NCBI Taxonomy" id="449393"/>
    <lineage>
        <taxon>unclassified sequences</taxon>
        <taxon>metagenomes</taxon>
        <taxon>ecological metagenomes</taxon>
    </lineage>
</organism>
<name>A0A6J6GZS3_9ZZZZ</name>
<accession>A0A6J6GZS3</accession>
<protein>
    <submittedName>
        <fullName evidence="2">Unannotated protein</fullName>
    </submittedName>
</protein>
<gene>
    <name evidence="2" type="ORF">UFOPK1826_00963</name>
</gene>
<proteinExistence type="predicted"/>
<keyword evidence="1" id="KW-0472">Membrane</keyword>
<dbReference type="AlphaFoldDB" id="A0A6J6GZS3"/>
<evidence type="ECO:0000313" key="2">
    <source>
        <dbReference type="EMBL" id="CAB4605503.1"/>
    </source>
</evidence>
<keyword evidence="1" id="KW-1133">Transmembrane helix</keyword>
<sequence length="265" mass="28296">MPSARRRLAYLRVSLGIFAIFALTGCQVDSVVTLDVGQTGSGVLTVSMTADKEVVDQTPRLISAFRFEDATAAGWVVSGPNVTADGGIQISISHGFNDLDQASQLFTQLGSASGPFKQISITRNGSLNNSTYKLDGVLQVDGGLAAFSDPELLKVLGAEPFAQNLQLANTELSSAMNIDFVAKLPGKTQQSTGLVTDNIVTWQVPLDGSALSATYTSKNTAIRAIAAQFTSLFFKFLLIVWLVGMAIKILTIAYKRRGELRTPTE</sequence>
<feature type="transmembrane region" description="Helical" evidence="1">
    <location>
        <begin position="232"/>
        <end position="254"/>
    </location>
</feature>